<dbReference type="Gene3D" id="3.40.50.300">
    <property type="entry name" value="P-loop containing nucleotide triphosphate hydrolases"/>
    <property type="match status" value="1"/>
</dbReference>
<keyword evidence="6" id="KW-0547">Nucleotide-binding</keyword>
<keyword evidence="15" id="KW-1185">Reference proteome</keyword>
<dbReference type="InterPro" id="IPR018369">
    <property type="entry name" value="Chaprnonin_Cpn10_CS"/>
</dbReference>
<sequence length="336" mass="37568">MSNLLKLNSIKPLFDRVLVQRAKAASKTASGIYIPEKNQDKLAFGTVVANGPGIKNDKGELVPTIVKKGDKVLLPSFGGSPVKIDGEEYLLFSDKEILAKIDEFVKDSFTDSRESTIGAAFLTQTIQIDANTTVKFEIWDTAGQERYRSLASMYYRNAQAALVVFDITQESSLDKAKYWIKELQKQASSGIVIALVGNKLDLEEERKISKDEAQAFANELGLMYAEVSAKTGEKVKDCFKDIALKLPLEEKLSQQGQRRRRTTPLMQKVISRLPADESYARNYRIITAHQLVLSAKVLPPSKALKPQEDIPYMLPYILEAEAEEFEKEELNNIAKA</sequence>
<evidence type="ECO:0000313" key="15">
    <source>
        <dbReference type="Proteomes" id="UP000788993"/>
    </source>
</evidence>
<comment type="function">
    <text evidence="13">Eukaryotic CPN10 homolog which is essential for mitochondrial protein biogenesis, together with CPN60. Binds to CPN60 in the presence of Mg-ATP and suppresses the ATPase activity of the latter.</text>
</comment>
<dbReference type="FunFam" id="3.40.50.300:FF:000808">
    <property type="entry name" value="Small GTP-binding protein, putative"/>
    <property type="match status" value="1"/>
</dbReference>
<dbReference type="InterPro" id="IPR027417">
    <property type="entry name" value="P-loop_NTPase"/>
</dbReference>
<dbReference type="HAMAP" id="MF_00580">
    <property type="entry name" value="CH10"/>
    <property type="match status" value="1"/>
</dbReference>
<dbReference type="SMART" id="SM00176">
    <property type="entry name" value="RAN"/>
    <property type="match status" value="1"/>
</dbReference>
<dbReference type="PROSITE" id="PS51420">
    <property type="entry name" value="RHO"/>
    <property type="match status" value="1"/>
</dbReference>
<evidence type="ECO:0000256" key="13">
    <source>
        <dbReference type="ARBA" id="ARBA00056825"/>
    </source>
</evidence>
<gene>
    <name evidence="14" type="ORF">OGATHE_000882</name>
</gene>
<dbReference type="CDD" id="cd01860">
    <property type="entry name" value="Rab5_related"/>
    <property type="match status" value="1"/>
</dbReference>
<dbReference type="GO" id="GO:0005525">
    <property type="term" value="F:GTP binding"/>
    <property type="evidence" value="ECO:0007669"/>
    <property type="project" value="InterPro"/>
</dbReference>
<dbReference type="PANTHER" id="PTHR47978">
    <property type="match status" value="1"/>
</dbReference>
<evidence type="ECO:0000256" key="10">
    <source>
        <dbReference type="ARBA" id="ARBA00023136"/>
    </source>
</evidence>
<dbReference type="SUPFAM" id="SSF81524">
    <property type="entry name" value="14 kDa protein of cytochrome bc1 complex (Ubiquinol-cytochrome c reductase)"/>
    <property type="match status" value="1"/>
</dbReference>
<reference evidence="14" key="2">
    <citation type="submission" date="2021-01" db="EMBL/GenBank/DDBJ databases">
        <authorList>
            <person name="Schikora-Tamarit M.A."/>
        </authorList>
    </citation>
    <scope>NUCLEOTIDE SEQUENCE</scope>
    <source>
        <strain evidence="14">NCAIM Y.01608</strain>
    </source>
</reference>
<dbReference type="PROSITE" id="PS51419">
    <property type="entry name" value="RAB"/>
    <property type="match status" value="1"/>
</dbReference>
<dbReference type="Proteomes" id="UP000788993">
    <property type="component" value="Unassembled WGS sequence"/>
</dbReference>
<dbReference type="Pfam" id="PF02271">
    <property type="entry name" value="UCR_14kD"/>
    <property type="match status" value="1"/>
</dbReference>
<dbReference type="NCBIfam" id="TIGR00231">
    <property type="entry name" value="small_GTP"/>
    <property type="match status" value="1"/>
</dbReference>
<dbReference type="PROSITE" id="PS00681">
    <property type="entry name" value="CHAPERONINS_CPN10"/>
    <property type="match status" value="1"/>
</dbReference>
<evidence type="ECO:0000256" key="5">
    <source>
        <dbReference type="ARBA" id="ARBA00022660"/>
    </source>
</evidence>
<name>A0A9P8PSA7_9ASCO</name>
<dbReference type="InterPro" id="IPR005225">
    <property type="entry name" value="Small_GTP-bd"/>
</dbReference>
<keyword evidence="10" id="KW-0472">Membrane</keyword>
<dbReference type="FunFam" id="2.30.33.40:FF:000002">
    <property type="entry name" value="10 kDa chaperonin, mitochondrial"/>
    <property type="match status" value="1"/>
</dbReference>
<dbReference type="GO" id="GO:0006122">
    <property type="term" value="P:mitochondrial electron transport, ubiquinol to cytochrome c"/>
    <property type="evidence" value="ECO:0007669"/>
    <property type="project" value="InterPro"/>
</dbReference>
<dbReference type="InterPro" id="IPR037124">
    <property type="entry name" value="Chaperonin_GroES_sf"/>
</dbReference>
<comment type="subcellular location">
    <subcellularLocation>
        <location evidence="1">Mitochondrion inner membrane</location>
        <topology evidence="1">Peripheral membrane protein</topology>
        <orientation evidence="1">Matrix side</orientation>
    </subcellularLocation>
</comment>
<dbReference type="Gene3D" id="2.30.33.40">
    <property type="entry name" value="GroES chaperonin"/>
    <property type="match status" value="1"/>
</dbReference>
<dbReference type="InterPro" id="IPR003197">
    <property type="entry name" value="QCR7"/>
</dbReference>
<evidence type="ECO:0000256" key="6">
    <source>
        <dbReference type="ARBA" id="ARBA00022741"/>
    </source>
</evidence>
<dbReference type="SUPFAM" id="SSF52540">
    <property type="entry name" value="P-loop containing nucleoside triphosphate hydrolases"/>
    <property type="match status" value="1"/>
</dbReference>
<dbReference type="SMART" id="SM00175">
    <property type="entry name" value="RAB"/>
    <property type="match status" value="1"/>
</dbReference>
<evidence type="ECO:0000256" key="2">
    <source>
        <dbReference type="ARBA" id="ARBA00006975"/>
    </source>
</evidence>
<reference evidence="14" key="1">
    <citation type="journal article" date="2021" name="Open Biol.">
        <title>Shared evolutionary footprints suggest mitochondrial oxidative damage underlies multiple complex I losses in fungi.</title>
        <authorList>
            <person name="Schikora-Tamarit M.A."/>
            <person name="Marcet-Houben M."/>
            <person name="Nosek J."/>
            <person name="Gabaldon T."/>
        </authorList>
    </citation>
    <scope>NUCLEOTIDE SEQUENCE</scope>
    <source>
        <strain evidence="14">NCAIM Y.01608</strain>
    </source>
</reference>
<accession>A0A9P8PSA7</accession>
<evidence type="ECO:0000313" key="14">
    <source>
        <dbReference type="EMBL" id="KAH3677408.1"/>
    </source>
</evidence>
<dbReference type="GO" id="GO:0005524">
    <property type="term" value="F:ATP binding"/>
    <property type="evidence" value="ECO:0007669"/>
    <property type="project" value="InterPro"/>
</dbReference>
<dbReference type="AlphaFoldDB" id="A0A9P8PSA7"/>
<comment type="caution">
    <text evidence="14">The sequence shown here is derived from an EMBL/GenBank/DDBJ whole genome shotgun (WGS) entry which is preliminary data.</text>
</comment>
<dbReference type="EMBL" id="JAEUBD010000108">
    <property type="protein sequence ID" value="KAH3677408.1"/>
    <property type="molecule type" value="Genomic_DNA"/>
</dbReference>
<evidence type="ECO:0000256" key="7">
    <source>
        <dbReference type="ARBA" id="ARBA00022792"/>
    </source>
</evidence>
<keyword evidence="7" id="KW-0999">Mitochondrion inner membrane</keyword>
<evidence type="ECO:0000256" key="3">
    <source>
        <dbReference type="ARBA" id="ARBA00008554"/>
    </source>
</evidence>
<protein>
    <recommendedName>
        <fullName evidence="12">Complex III subunit 7</fullName>
    </recommendedName>
</protein>
<dbReference type="Pfam" id="PF00166">
    <property type="entry name" value="Cpn10"/>
    <property type="match status" value="1"/>
</dbReference>
<dbReference type="GO" id="GO:0045275">
    <property type="term" value="C:respiratory chain complex III"/>
    <property type="evidence" value="ECO:0007669"/>
    <property type="project" value="InterPro"/>
</dbReference>
<dbReference type="SMART" id="SM00883">
    <property type="entry name" value="Cpn10"/>
    <property type="match status" value="1"/>
</dbReference>
<comment type="similarity">
    <text evidence="3">Belongs to the UQCRB/QCR7 family.</text>
</comment>
<dbReference type="GO" id="GO:0003924">
    <property type="term" value="F:GTPase activity"/>
    <property type="evidence" value="ECO:0007669"/>
    <property type="project" value="InterPro"/>
</dbReference>
<dbReference type="GO" id="GO:0005743">
    <property type="term" value="C:mitochondrial inner membrane"/>
    <property type="evidence" value="ECO:0007669"/>
    <property type="project" value="UniProtKB-SubCell"/>
</dbReference>
<keyword evidence="4" id="KW-0813">Transport</keyword>
<dbReference type="SMART" id="SM00173">
    <property type="entry name" value="RAS"/>
    <property type="match status" value="1"/>
</dbReference>
<dbReference type="InterPro" id="IPR011032">
    <property type="entry name" value="GroES-like_sf"/>
</dbReference>
<dbReference type="SMART" id="SM00174">
    <property type="entry name" value="RHO"/>
    <property type="match status" value="1"/>
</dbReference>
<dbReference type="InterPro" id="IPR020818">
    <property type="entry name" value="Chaperonin_GroES"/>
</dbReference>
<dbReference type="InterPro" id="IPR036544">
    <property type="entry name" value="QCR7_sf"/>
</dbReference>
<evidence type="ECO:0000256" key="12">
    <source>
        <dbReference type="ARBA" id="ARBA00031684"/>
    </source>
</evidence>
<dbReference type="GO" id="GO:0044183">
    <property type="term" value="F:protein folding chaperone"/>
    <property type="evidence" value="ECO:0007669"/>
    <property type="project" value="InterPro"/>
</dbReference>
<dbReference type="PROSITE" id="PS51421">
    <property type="entry name" value="RAS"/>
    <property type="match status" value="1"/>
</dbReference>
<keyword evidence="11" id="KW-0143">Chaperone</keyword>
<dbReference type="PRINTS" id="PR00449">
    <property type="entry name" value="RASTRNSFRMNG"/>
</dbReference>
<dbReference type="CDD" id="cd00320">
    <property type="entry name" value="cpn10"/>
    <property type="match status" value="1"/>
</dbReference>
<evidence type="ECO:0000256" key="8">
    <source>
        <dbReference type="ARBA" id="ARBA00022982"/>
    </source>
</evidence>
<keyword evidence="5" id="KW-0679">Respiratory chain</keyword>
<evidence type="ECO:0000256" key="4">
    <source>
        <dbReference type="ARBA" id="ARBA00022448"/>
    </source>
</evidence>
<dbReference type="SUPFAM" id="SSF50129">
    <property type="entry name" value="GroES-like"/>
    <property type="match status" value="1"/>
</dbReference>
<evidence type="ECO:0000256" key="9">
    <source>
        <dbReference type="ARBA" id="ARBA00023128"/>
    </source>
</evidence>
<evidence type="ECO:0000256" key="11">
    <source>
        <dbReference type="ARBA" id="ARBA00023186"/>
    </source>
</evidence>
<dbReference type="Pfam" id="PF00071">
    <property type="entry name" value="Ras"/>
    <property type="match status" value="1"/>
</dbReference>
<keyword evidence="9" id="KW-0496">Mitochondrion</keyword>
<organism evidence="14 15">
    <name type="scientific">Ogataea polymorpha</name>
    <dbReference type="NCBI Taxonomy" id="460523"/>
    <lineage>
        <taxon>Eukaryota</taxon>
        <taxon>Fungi</taxon>
        <taxon>Dikarya</taxon>
        <taxon>Ascomycota</taxon>
        <taxon>Saccharomycotina</taxon>
        <taxon>Pichiomycetes</taxon>
        <taxon>Pichiales</taxon>
        <taxon>Pichiaceae</taxon>
        <taxon>Ogataea</taxon>
    </lineage>
</organism>
<proteinExistence type="inferred from homology"/>
<evidence type="ECO:0000256" key="1">
    <source>
        <dbReference type="ARBA" id="ARBA00004443"/>
    </source>
</evidence>
<dbReference type="InterPro" id="IPR001806">
    <property type="entry name" value="Small_GTPase"/>
</dbReference>
<comment type="similarity">
    <text evidence="2">Belongs to the GroES chaperonin family.</text>
</comment>
<keyword evidence="8" id="KW-0249">Electron transport</keyword>